<sequence>MALNPNPNGFEPEGKNHTQLDTYVNGKLTEYREGNDTILWAMFIQDFSKWTLDNLKKLIMLLKSHSVYVDEMNEHLVA</sequence>
<accession>B8LZR0</accession>
<name>B8LZR0_TALSN</name>
<gene>
    <name evidence="1" type="ORF">TSTA_080750</name>
</gene>
<dbReference type="EMBL" id="EQ962653">
    <property type="protein sequence ID" value="EED20842.1"/>
    <property type="molecule type" value="Genomic_DNA"/>
</dbReference>
<evidence type="ECO:0000313" key="1">
    <source>
        <dbReference type="EMBL" id="EED20842.1"/>
    </source>
</evidence>
<reference evidence="2" key="1">
    <citation type="journal article" date="2015" name="Genome Announc.">
        <title>Genome sequence of the AIDS-associated pathogen Penicillium marneffei (ATCC18224) and its near taxonomic relative Talaromyces stipitatus (ATCC10500).</title>
        <authorList>
            <person name="Nierman W.C."/>
            <person name="Fedorova-Abrams N.D."/>
            <person name="Andrianopoulos A."/>
        </authorList>
    </citation>
    <scope>NUCLEOTIDE SEQUENCE [LARGE SCALE GENOMIC DNA]</scope>
    <source>
        <strain evidence="2">ATCC 10500 / CBS 375.48 / QM 6759 / NRRL 1006</strain>
    </source>
</reference>
<proteinExistence type="predicted"/>
<dbReference type="AlphaFoldDB" id="B8LZR0"/>
<dbReference type="GeneID" id="8101380"/>
<dbReference type="VEuPathDB" id="FungiDB:TSTA_080750"/>
<dbReference type="InParanoid" id="B8LZR0"/>
<dbReference type="RefSeq" id="XP_002477805.1">
    <property type="nucleotide sequence ID" value="XM_002477760.1"/>
</dbReference>
<protein>
    <submittedName>
        <fullName evidence="1">Uncharacterized protein</fullName>
    </submittedName>
</protein>
<dbReference type="Proteomes" id="UP000001745">
    <property type="component" value="Unassembled WGS sequence"/>
</dbReference>
<organism evidence="1 2">
    <name type="scientific">Talaromyces stipitatus (strain ATCC 10500 / CBS 375.48 / QM 6759 / NRRL 1006)</name>
    <name type="common">Penicillium stipitatum</name>
    <dbReference type="NCBI Taxonomy" id="441959"/>
    <lineage>
        <taxon>Eukaryota</taxon>
        <taxon>Fungi</taxon>
        <taxon>Dikarya</taxon>
        <taxon>Ascomycota</taxon>
        <taxon>Pezizomycotina</taxon>
        <taxon>Eurotiomycetes</taxon>
        <taxon>Eurotiomycetidae</taxon>
        <taxon>Eurotiales</taxon>
        <taxon>Trichocomaceae</taxon>
        <taxon>Talaromyces</taxon>
        <taxon>Talaromyces sect. Talaromyces</taxon>
    </lineage>
</organism>
<keyword evidence="2" id="KW-1185">Reference proteome</keyword>
<dbReference type="STRING" id="441959.B8LZR0"/>
<dbReference type="HOGENOM" id="CLU_2623682_0_0_1"/>
<dbReference type="PhylomeDB" id="B8LZR0"/>
<evidence type="ECO:0000313" key="2">
    <source>
        <dbReference type="Proteomes" id="UP000001745"/>
    </source>
</evidence>